<sequence>MYSQNMHRTSSAARFSDEYSINMSPTMKGSPSVKSLLVSDDETLSRNLNNEYDEDPNIVSHVTKKDGIPKLLSGEKSIHLIPLVLILCALVLWVFSTTPGFVVNKVLNKL</sequence>
<evidence type="ECO:0000313" key="2">
    <source>
        <dbReference type="EMBL" id="GAA0158447.1"/>
    </source>
</evidence>
<dbReference type="Proteomes" id="UP001454036">
    <property type="component" value="Unassembled WGS sequence"/>
</dbReference>
<keyword evidence="3" id="KW-1185">Reference proteome</keyword>
<proteinExistence type="predicted"/>
<keyword evidence="1" id="KW-0812">Transmembrane</keyword>
<protein>
    <submittedName>
        <fullName evidence="2">Uncharacterized protein</fullName>
    </submittedName>
</protein>
<feature type="transmembrane region" description="Helical" evidence="1">
    <location>
        <begin position="80"/>
        <end position="102"/>
    </location>
</feature>
<keyword evidence="1" id="KW-0472">Membrane</keyword>
<organism evidence="2 3">
    <name type="scientific">Lithospermum erythrorhizon</name>
    <name type="common">Purple gromwell</name>
    <name type="synonym">Lithospermum officinale var. erythrorhizon</name>
    <dbReference type="NCBI Taxonomy" id="34254"/>
    <lineage>
        <taxon>Eukaryota</taxon>
        <taxon>Viridiplantae</taxon>
        <taxon>Streptophyta</taxon>
        <taxon>Embryophyta</taxon>
        <taxon>Tracheophyta</taxon>
        <taxon>Spermatophyta</taxon>
        <taxon>Magnoliopsida</taxon>
        <taxon>eudicotyledons</taxon>
        <taxon>Gunneridae</taxon>
        <taxon>Pentapetalae</taxon>
        <taxon>asterids</taxon>
        <taxon>lamiids</taxon>
        <taxon>Boraginales</taxon>
        <taxon>Boraginaceae</taxon>
        <taxon>Boraginoideae</taxon>
        <taxon>Lithospermeae</taxon>
        <taxon>Lithospermum</taxon>
    </lineage>
</organism>
<evidence type="ECO:0000313" key="3">
    <source>
        <dbReference type="Proteomes" id="UP001454036"/>
    </source>
</evidence>
<reference evidence="2 3" key="1">
    <citation type="submission" date="2024-01" db="EMBL/GenBank/DDBJ databases">
        <title>The complete chloroplast genome sequence of Lithospermum erythrorhizon: insights into the phylogenetic relationship among Boraginaceae species and the maternal lineages of purple gromwells.</title>
        <authorList>
            <person name="Okada T."/>
            <person name="Watanabe K."/>
        </authorList>
    </citation>
    <scope>NUCLEOTIDE SEQUENCE [LARGE SCALE GENOMIC DNA]</scope>
</reference>
<dbReference type="PANTHER" id="PTHR34189:SF10">
    <property type="entry name" value="TRANSMEMBRANE PROTEIN"/>
    <property type="match status" value="1"/>
</dbReference>
<dbReference type="PANTHER" id="PTHR34189">
    <property type="entry name" value="TRANSMEMBRANE PROTEIN"/>
    <property type="match status" value="1"/>
</dbReference>
<dbReference type="AlphaFoldDB" id="A0AAV3Q5L9"/>
<dbReference type="EMBL" id="BAABME010003350">
    <property type="protein sequence ID" value="GAA0158447.1"/>
    <property type="molecule type" value="Genomic_DNA"/>
</dbReference>
<keyword evidence="1" id="KW-1133">Transmembrane helix</keyword>
<evidence type="ECO:0000256" key="1">
    <source>
        <dbReference type="SAM" id="Phobius"/>
    </source>
</evidence>
<comment type="caution">
    <text evidence="2">The sequence shown here is derived from an EMBL/GenBank/DDBJ whole genome shotgun (WGS) entry which is preliminary data.</text>
</comment>
<gene>
    <name evidence="2" type="ORF">LIER_15467</name>
</gene>
<name>A0AAV3Q5L9_LITER</name>
<accession>A0AAV3Q5L9</accession>